<gene>
    <name evidence="2" type="ORF">HMPREF1860_01114</name>
</gene>
<dbReference type="EMBL" id="LSDL01000050">
    <property type="protein sequence ID" value="KXB78071.1"/>
    <property type="molecule type" value="Genomic_DNA"/>
</dbReference>
<organism evidence="2">
    <name type="scientific">Prevotella amnii</name>
    <dbReference type="NCBI Taxonomy" id="419005"/>
    <lineage>
        <taxon>Bacteria</taxon>
        <taxon>Pseudomonadati</taxon>
        <taxon>Bacteroidota</taxon>
        <taxon>Bacteroidia</taxon>
        <taxon>Bacteroidales</taxon>
        <taxon>Prevotellaceae</taxon>
        <taxon>Prevotella</taxon>
    </lineage>
</organism>
<accession>A0A134BDQ6</accession>
<name>A0A134BDQ6_9BACT</name>
<protein>
    <submittedName>
        <fullName evidence="2">Uncharacterized protein</fullName>
    </submittedName>
</protein>
<dbReference type="AlphaFoldDB" id="A0A134BDQ6"/>
<evidence type="ECO:0000313" key="2">
    <source>
        <dbReference type="EMBL" id="KXB78071.1"/>
    </source>
</evidence>
<comment type="caution">
    <text evidence="2">The sequence shown here is derived from an EMBL/GenBank/DDBJ whole genome shotgun (WGS) entry which is preliminary data.</text>
</comment>
<feature type="transmembrane region" description="Helical" evidence="1">
    <location>
        <begin position="6"/>
        <end position="32"/>
    </location>
</feature>
<sequence length="48" mass="5861">MKCKINLFYFTFIKGLITFIKGKTLFFLYFFLKILRFTKKDITLQLQS</sequence>
<proteinExistence type="predicted"/>
<dbReference type="PATRIC" id="fig|419005.5.peg.1120"/>
<evidence type="ECO:0000313" key="3">
    <source>
        <dbReference type="Proteomes" id="UP000070531"/>
    </source>
</evidence>
<dbReference type="STRING" id="419005.HMPREF1860_01114"/>
<reference evidence="2 3" key="1">
    <citation type="submission" date="2016-01" db="EMBL/GenBank/DDBJ databases">
        <authorList>
            <person name="Oliw E.H."/>
        </authorList>
    </citation>
    <scope>NUCLEOTIDE SEQUENCE [LARGE SCALE GENOMIC DNA]</scope>
    <source>
        <strain evidence="2 3">DNF00307</strain>
    </source>
</reference>
<keyword evidence="1" id="KW-0812">Transmembrane</keyword>
<dbReference type="Proteomes" id="UP000070531">
    <property type="component" value="Unassembled WGS sequence"/>
</dbReference>
<keyword evidence="1" id="KW-1133">Transmembrane helix</keyword>
<keyword evidence="1" id="KW-0472">Membrane</keyword>
<evidence type="ECO:0000256" key="1">
    <source>
        <dbReference type="SAM" id="Phobius"/>
    </source>
</evidence>